<feature type="domain" description="SbsA Ig-like" evidence="3">
    <location>
        <begin position="245"/>
        <end position="342"/>
    </location>
</feature>
<protein>
    <recommendedName>
        <fullName evidence="7">SbsC C-terminal domain-containing protein</fullName>
    </recommendedName>
</protein>
<dbReference type="Proteomes" id="UP000321555">
    <property type="component" value="Chromosome"/>
</dbReference>
<dbReference type="RefSeq" id="WP_057772987.1">
    <property type="nucleotide sequence ID" value="NZ_CP042593.1"/>
</dbReference>
<dbReference type="InterPro" id="IPR032812">
    <property type="entry name" value="SbsA_Ig"/>
</dbReference>
<dbReference type="Gene3D" id="2.60.40.1220">
    <property type="match status" value="4"/>
</dbReference>
<dbReference type="AlphaFoldDB" id="A0A5B8Z957"/>
<dbReference type="Gene3D" id="1.20.58.780">
    <property type="match status" value="1"/>
</dbReference>
<keyword evidence="1 2" id="KW-0732">Signal</keyword>
<keyword evidence="6" id="KW-1185">Reference proteome</keyword>
<reference evidence="6" key="1">
    <citation type="submission" date="2019-08" db="EMBL/GenBank/DDBJ databases">
        <authorList>
            <person name="Zheng X."/>
        </authorList>
    </citation>
    <scope>NUCLEOTIDE SEQUENCE [LARGE SCALE GENOMIC DNA]</scope>
    <source>
        <strain evidence="6">FJAT-25496</strain>
    </source>
</reference>
<dbReference type="EMBL" id="CP042593">
    <property type="protein sequence ID" value="QED49652.1"/>
    <property type="molecule type" value="Genomic_DNA"/>
</dbReference>
<sequence>MTKKKAIKIASASAIAASAFVATSSIEAASVSEVEKLVKEAKDAGTILKWAISIEGKADGTTRPWAAYNAAKTAYDKAVKAVNTLPASQKNRYMTELDEHVKLHINRTMYYIDAITAGEKIRAKQQVLANQINKNLINDDTEMAYHELSREIRKQAILLDRVYGKSTRDLIRSNYKQAAERVRDSAIYAVTVKIKIDLAQKAIAANDFANAEKHLESARFYLPYVDNPVIKKTLTDRLNSIGSNFTPKVGKVSASEPKRIKVDFNKAMLSGNGANGAENIANYSVSGRSIKSIKLSDTKKTAIIELYEPLYTNSAYTVTLKKNIQTTNYEPLGMENYISSFTFSDTIKPTVSAVTTNLNGNVEITFSELINGNSPLNVSINGKAVTFNSLSNETDKVVVPKSELEKIGLQKGKYYSIVVSGARDLVVSTPNTMNTYSSNFLYNPAADTIAPTVSSLQVKDEKTITIEFSEALADFNALSHLAITKNNSTIRPAFIRDISDGRKTKFEIELPATIYSQNDISVYLYIQVKSFKDLDGNTGRTYERSVTMTKDLTPPRFVSAQFDKNTNEIRLTFSKPLKAGTPSADKITVSYKGSTITPTFKSNRENQIIIDASKLKDGTYNISVSEGAVKDRSISENNNSAFTTSITKKLDSEKPKVTFSEKAGNGIFTAEFNEEVDAGTATLYSNYFIGNSAIPSNSTLTLSPDQREVTITLPEGTIKTTTKYSITAKGVKDLSDNTMDTFTNTIELTENTQPLLEKAAVDNEDIKLTFSENIFLFDVNQTNFDITVNNEKLKTDQYKVQGSSNQNELLIIPQNGTTFTTANIEILTRETAAIKDNANNTLKAGTKITIGK</sequence>
<organism evidence="5 6">
    <name type="scientific">Cytobacillus dafuensis</name>
    <name type="common">Bacillus dafuensis</name>
    <dbReference type="NCBI Taxonomy" id="1742359"/>
    <lineage>
        <taxon>Bacteria</taxon>
        <taxon>Bacillati</taxon>
        <taxon>Bacillota</taxon>
        <taxon>Bacilli</taxon>
        <taxon>Bacillales</taxon>
        <taxon>Bacillaceae</taxon>
        <taxon>Cytobacillus</taxon>
    </lineage>
</organism>
<accession>A0A5B8Z957</accession>
<dbReference type="InterPro" id="IPR014755">
    <property type="entry name" value="Cu-Rt/internalin_Ig-like"/>
</dbReference>
<evidence type="ECO:0000259" key="4">
    <source>
        <dbReference type="Pfam" id="PF18058"/>
    </source>
</evidence>
<evidence type="ECO:0000256" key="1">
    <source>
        <dbReference type="ARBA" id="ARBA00022729"/>
    </source>
</evidence>
<evidence type="ECO:0008006" key="7">
    <source>
        <dbReference type="Google" id="ProtNLM"/>
    </source>
</evidence>
<dbReference type="Pfam" id="PF13205">
    <property type="entry name" value="Big_5"/>
    <property type="match status" value="2"/>
</dbReference>
<feature type="signal peptide" evidence="2">
    <location>
        <begin position="1"/>
        <end position="28"/>
    </location>
</feature>
<evidence type="ECO:0000259" key="3">
    <source>
        <dbReference type="Pfam" id="PF13205"/>
    </source>
</evidence>
<dbReference type="InterPro" id="IPR041378">
    <property type="entry name" value="S-layer_SbsC_C"/>
</dbReference>
<feature type="domain" description="SbsC C-terminal" evidence="4">
    <location>
        <begin position="49"/>
        <end position="180"/>
    </location>
</feature>
<dbReference type="STRING" id="1742359.GCA_001439625_03191"/>
<proteinExistence type="predicted"/>
<evidence type="ECO:0000313" key="6">
    <source>
        <dbReference type="Proteomes" id="UP000321555"/>
    </source>
</evidence>
<feature type="chain" id="PRO_5022892509" description="SbsC C-terminal domain-containing protein" evidence="2">
    <location>
        <begin position="29"/>
        <end position="852"/>
    </location>
</feature>
<gene>
    <name evidence="5" type="ORF">FSZ17_21590</name>
</gene>
<evidence type="ECO:0000313" key="5">
    <source>
        <dbReference type="EMBL" id="QED49652.1"/>
    </source>
</evidence>
<name>A0A5B8Z957_CYTDA</name>
<feature type="domain" description="SbsA Ig-like" evidence="3">
    <location>
        <begin position="566"/>
        <end position="644"/>
    </location>
</feature>
<dbReference type="Gene3D" id="1.20.58.790">
    <property type="match status" value="1"/>
</dbReference>
<dbReference type="KEGG" id="bda:FSZ17_21590"/>
<evidence type="ECO:0000256" key="2">
    <source>
        <dbReference type="SAM" id="SignalP"/>
    </source>
</evidence>
<dbReference type="OrthoDB" id="2690990at2"/>
<dbReference type="Pfam" id="PF18058">
    <property type="entry name" value="SbsC_C"/>
    <property type="match status" value="1"/>
</dbReference>